<evidence type="ECO:0000313" key="1">
    <source>
        <dbReference type="EMBL" id="NEW08601.1"/>
    </source>
</evidence>
<comment type="caution">
    <text evidence="1">The sequence shown here is derived from an EMBL/GenBank/DDBJ whole genome shotgun (WGS) entry which is preliminary data.</text>
</comment>
<accession>A0A6G4A457</accession>
<sequence>MLRDCAEMC</sequence>
<gene>
    <name evidence="1" type="ORF">GK047_21635</name>
</gene>
<protein>
    <submittedName>
        <fullName evidence="1">Uncharacterized protein</fullName>
    </submittedName>
</protein>
<name>A0A6G4A457_9BACL</name>
<organism evidence="1">
    <name type="scientific">Paenibacillus sp. SYP-B3998</name>
    <dbReference type="NCBI Taxonomy" id="2678564"/>
    <lineage>
        <taxon>Bacteria</taxon>
        <taxon>Bacillati</taxon>
        <taxon>Bacillota</taxon>
        <taxon>Bacilli</taxon>
        <taxon>Bacillales</taxon>
        <taxon>Paenibacillaceae</taxon>
        <taxon>Paenibacillus</taxon>
    </lineage>
</organism>
<dbReference type="EMBL" id="JAAIKC010000010">
    <property type="protein sequence ID" value="NEW08601.1"/>
    <property type="molecule type" value="Genomic_DNA"/>
</dbReference>
<reference evidence="1" key="1">
    <citation type="submission" date="2020-02" db="EMBL/GenBank/DDBJ databases">
        <authorList>
            <person name="Shen X.-R."/>
            <person name="Zhang Y.-X."/>
        </authorList>
    </citation>
    <scope>NUCLEOTIDE SEQUENCE</scope>
    <source>
        <strain evidence="1">SYP-B3998</strain>
    </source>
</reference>
<proteinExistence type="predicted"/>